<reference evidence="1 2" key="1">
    <citation type="journal article" date="2016" name="DNA Res.">
        <title>Genome sequence of Aspergillus luchuensis NBRC 4314.</title>
        <authorList>
            <person name="Yamada O."/>
            <person name="Machida M."/>
            <person name="Hosoyama A."/>
            <person name="Goto M."/>
            <person name="Takahashi T."/>
            <person name="Futagami T."/>
            <person name="Yamagata Y."/>
            <person name="Takeuchi M."/>
            <person name="Kobayashi T."/>
            <person name="Koike H."/>
            <person name="Abe K."/>
            <person name="Asai K."/>
            <person name="Arita M."/>
            <person name="Fujita N."/>
            <person name="Fukuda K."/>
            <person name="Higa K."/>
            <person name="Horikawa H."/>
            <person name="Ishikawa T."/>
            <person name="Jinno K."/>
            <person name="Kato Y."/>
            <person name="Kirimura K."/>
            <person name="Mizutani O."/>
            <person name="Nakasone K."/>
            <person name="Sano M."/>
            <person name="Shiraishi Y."/>
            <person name="Tsukahara M."/>
            <person name="Gomi K."/>
        </authorList>
    </citation>
    <scope>NUCLEOTIDE SEQUENCE [LARGE SCALE GENOMIC DNA]</scope>
    <source>
        <strain evidence="1 2">RIB 2604</strain>
    </source>
</reference>
<dbReference type="EMBL" id="BCWF01000026">
    <property type="protein sequence ID" value="GAT28950.1"/>
    <property type="molecule type" value="Genomic_DNA"/>
</dbReference>
<dbReference type="GO" id="GO:0004812">
    <property type="term" value="F:aminoacyl-tRNA ligase activity"/>
    <property type="evidence" value="ECO:0007669"/>
    <property type="project" value="UniProtKB-KW"/>
</dbReference>
<proteinExistence type="predicted"/>
<accession>A0A146FT41</accession>
<protein>
    <submittedName>
        <fullName evidence="1">Prolyl-tRNA synthetase</fullName>
    </submittedName>
</protein>
<organism evidence="1 2">
    <name type="scientific">Aspergillus kawachii</name>
    <name type="common">White koji mold</name>
    <name type="synonym">Aspergillus awamori var. kawachi</name>
    <dbReference type="NCBI Taxonomy" id="1069201"/>
    <lineage>
        <taxon>Eukaryota</taxon>
        <taxon>Fungi</taxon>
        <taxon>Dikarya</taxon>
        <taxon>Ascomycota</taxon>
        <taxon>Pezizomycotina</taxon>
        <taxon>Eurotiomycetes</taxon>
        <taxon>Eurotiomycetidae</taxon>
        <taxon>Eurotiales</taxon>
        <taxon>Aspergillaceae</taxon>
        <taxon>Aspergillus</taxon>
        <taxon>Aspergillus subgen. Circumdati</taxon>
    </lineage>
</organism>
<gene>
    <name evidence="1" type="ORF">RIB2604_02701360</name>
</gene>
<reference evidence="2" key="2">
    <citation type="submission" date="2016-02" db="EMBL/GenBank/DDBJ databases">
        <title>Genome sequencing of Aspergillus luchuensis NBRC 4314.</title>
        <authorList>
            <person name="Yamada O."/>
        </authorList>
    </citation>
    <scope>NUCLEOTIDE SEQUENCE [LARGE SCALE GENOMIC DNA]</scope>
    <source>
        <strain evidence="2">RIB 2604</strain>
    </source>
</reference>
<sequence length="47" mass="5457">MAHGELHGSIWPPRVFSRQACDPRRFFRAKGAKQLREEIHGLKRKGT</sequence>
<keyword evidence="1" id="KW-0436">Ligase</keyword>
<comment type="caution">
    <text evidence="1">The sequence shown here is derived from an EMBL/GenBank/DDBJ whole genome shotgun (WGS) entry which is preliminary data.</text>
</comment>
<name>A0A146FT41_ASPKA</name>
<dbReference type="AlphaFoldDB" id="A0A146FT41"/>
<evidence type="ECO:0000313" key="2">
    <source>
        <dbReference type="Proteomes" id="UP000075230"/>
    </source>
</evidence>
<evidence type="ECO:0000313" key="1">
    <source>
        <dbReference type="EMBL" id="GAT28950.1"/>
    </source>
</evidence>
<dbReference type="Proteomes" id="UP000075230">
    <property type="component" value="Unassembled WGS sequence"/>
</dbReference>
<keyword evidence="1" id="KW-0030">Aminoacyl-tRNA synthetase</keyword>